<dbReference type="EMBL" id="SEWE01000003">
    <property type="protein sequence ID" value="RYU83760.1"/>
    <property type="molecule type" value="Genomic_DNA"/>
</dbReference>
<comment type="caution">
    <text evidence="3">The sequence shown here is derived from an EMBL/GenBank/DDBJ whole genome shotgun (WGS) entry which is preliminary data.</text>
</comment>
<feature type="transmembrane region" description="Helical" evidence="2">
    <location>
        <begin position="16"/>
        <end position="34"/>
    </location>
</feature>
<dbReference type="Proteomes" id="UP000294155">
    <property type="component" value="Unassembled WGS sequence"/>
</dbReference>
<keyword evidence="2" id="KW-1133">Transmembrane helix</keyword>
<evidence type="ECO:0000313" key="4">
    <source>
        <dbReference type="Proteomes" id="UP000294155"/>
    </source>
</evidence>
<evidence type="ECO:0000256" key="1">
    <source>
        <dbReference type="SAM" id="MobiDB-lite"/>
    </source>
</evidence>
<accession>A0A4Q5LH51</accession>
<protein>
    <submittedName>
        <fullName evidence="3">Uncharacterized protein</fullName>
    </submittedName>
</protein>
<organism evidence="3 4">
    <name type="scientific">Hymenobacter persicinus</name>
    <dbReference type="NCBI Taxonomy" id="2025506"/>
    <lineage>
        <taxon>Bacteria</taxon>
        <taxon>Pseudomonadati</taxon>
        <taxon>Bacteroidota</taxon>
        <taxon>Cytophagia</taxon>
        <taxon>Cytophagales</taxon>
        <taxon>Hymenobacteraceae</taxon>
        <taxon>Hymenobacter</taxon>
    </lineage>
</organism>
<evidence type="ECO:0000313" key="3">
    <source>
        <dbReference type="EMBL" id="RYU83760.1"/>
    </source>
</evidence>
<dbReference type="OrthoDB" id="885202at2"/>
<name>A0A4Q5LH51_9BACT</name>
<gene>
    <name evidence="3" type="ORF">EWM57_02105</name>
</gene>
<dbReference type="RefSeq" id="WP_129919474.1">
    <property type="nucleotide sequence ID" value="NZ_SEWE01000003.1"/>
</dbReference>
<feature type="region of interest" description="Disordered" evidence="1">
    <location>
        <begin position="43"/>
        <end position="78"/>
    </location>
</feature>
<evidence type="ECO:0000256" key="2">
    <source>
        <dbReference type="SAM" id="Phobius"/>
    </source>
</evidence>
<keyword evidence="4" id="KW-1185">Reference proteome</keyword>
<feature type="compositionally biased region" description="Low complexity" evidence="1">
    <location>
        <begin position="43"/>
        <end position="58"/>
    </location>
</feature>
<dbReference type="AlphaFoldDB" id="A0A4Q5LH51"/>
<keyword evidence="2" id="KW-0812">Transmembrane</keyword>
<sequence>MAEINIQRKKSSPSPWLLIILALAVLGLIAYFFLRADNASAPDPAAAPATATSTPATDAEAESMARATPPPADGSGNAAVADMAAEEAPATPDELASFAANEAAAPDYGRRGLRMLSATLSDLADRADLRDAAVSEKRNDLTSAISRLDEPGANLKPGLVAATALMQAMQQKAYPDLEGPVGELADQARELSGRQTAADQAPLQSFFTKAAEVVRSFSQPAA</sequence>
<reference evidence="3 4" key="1">
    <citation type="submission" date="2019-02" db="EMBL/GenBank/DDBJ databases">
        <title>Bacterial novel species isolated from soil.</title>
        <authorList>
            <person name="Jung H.-Y."/>
        </authorList>
    </citation>
    <scope>NUCLEOTIDE SEQUENCE [LARGE SCALE GENOMIC DNA]</scope>
    <source>
        <strain evidence="3 4">1-3-3-3</strain>
    </source>
</reference>
<keyword evidence="2" id="KW-0472">Membrane</keyword>
<proteinExistence type="predicted"/>